<dbReference type="PROSITE" id="PS50109">
    <property type="entry name" value="HIS_KIN"/>
    <property type="match status" value="1"/>
</dbReference>
<name>A0ABW3PMW2_9BACL</name>
<evidence type="ECO:0000256" key="5">
    <source>
        <dbReference type="ARBA" id="ARBA00022679"/>
    </source>
</evidence>
<dbReference type="SUPFAM" id="SSF47384">
    <property type="entry name" value="Homodimeric domain of signal transducing histidine kinase"/>
    <property type="match status" value="1"/>
</dbReference>
<evidence type="ECO:0000256" key="4">
    <source>
        <dbReference type="ARBA" id="ARBA00022553"/>
    </source>
</evidence>
<dbReference type="GO" id="GO:0016301">
    <property type="term" value="F:kinase activity"/>
    <property type="evidence" value="ECO:0007669"/>
    <property type="project" value="UniProtKB-KW"/>
</dbReference>
<dbReference type="InterPro" id="IPR004358">
    <property type="entry name" value="Sig_transdc_His_kin-like_C"/>
</dbReference>
<dbReference type="InterPro" id="IPR003594">
    <property type="entry name" value="HATPase_dom"/>
</dbReference>
<evidence type="ECO:0000313" key="11">
    <source>
        <dbReference type="EMBL" id="MFD1127443.1"/>
    </source>
</evidence>
<dbReference type="Pfam" id="PF00512">
    <property type="entry name" value="HisKA"/>
    <property type="match status" value="1"/>
</dbReference>
<dbReference type="Gene3D" id="1.10.287.130">
    <property type="match status" value="1"/>
</dbReference>
<dbReference type="Gene3D" id="3.30.565.10">
    <property type="entry name" value="Histidine kinase-like ATPase, C-terminal domain"/>
    <property type="match status" value="1"/>
</dbReference>
<comment type="subcellular location">
    <subcellularLocation>
        <location evidence="2">Membrane</location>
    </subcellularLocation>
</comment>
<organism evidence="11 12">
    <name type="scientific">Paenibacillus provencensis</name>
    <dbReference type="NCBI Taxonomy" id="441151"/>
    <lineage>
        <taxon>Bacteria</taxon>
        <taxon>Bacillati</taxon>
        <taxon>Bacillota</taxon>
        <taxon>Bacilli</taxon>
        <taxon>Bacillales</taxon>
        <taxon>Paenibacillaceae</taxon>
        <taxon>Paenibacillus</taxon>
    </lineage>
</organism>
<dbReference type="Proteomes" id="UP001597169">
    <property type="component" value="Unassembled WGS sequence"/>
</dbReference>
<dbReference type="PANTHER" id="PTHR45453:SF1">
    <property type="entry name" value="PHOSPHATE REGULON SENSOR PROTEIN PHOR"/>
    <property type="match status" value="1"/>
</dbReference>
<keyword evidence="9" id="KW-0902">Two-component regulatory system</keyword>
<dbReference type="SUPFAM" id="SSF55874">
    <property type="entry name" value="ATPase domain of HSP90 chaperone/DNA topoisomerase II/histidine kinase"/>
    <property type="match status" value="1"/>
</dbReference>
<evidence type="ECO:0000313" key="12">
    <source>
        <dbReference type="Proteomes" id="UP001597169"/>
    </source>
</evidence>
<dbReference type="RefSeq" id="WP_251581383.1">
    <property type="nucleotide sequence ID" value="NZ_JBHTKX010000001.1"/>
</dbReference>
<keyword evidence="5" id="KW-0808">Transferase</keyword>
<evidence type="ECO:0000256" key="7">
    <source>
        <dbReference type="ARBA" id="ARBA00022777"/>
    </source>
</evidence>
<protein>
    <recommendedName>
        <fullName evidence="3">histidine kinase</fullName>
        <ecNumber evidence="3">2.7.13.3</ecNumber>
    </recommendedName>
</protein>
<evidence type="ECO:0000256" key="1">
    <source>
        <dbReference type="ARBA" id="ARBA00000085"/>
    </source>
</evidence>
<keyword evidence="12" id="KW-1185">Reference proteome</keyword>
<comment type="caution">
    <text evidence="11">The sequence shown here is derived from an EMBL/GenBank/DDBJ whole genome shotgun (WGS) entry which is preliminary data.</text>
</comment>
<dbReference type="SMART" id="SM00387">
    <property type="entry name" value="HATPase_c"/>
    <property type="match status" value="1"/>
</dbReference>
<gene>
    <name evidence="11" type="ORF">ACFQ3J_04530</name>
</gene>
<keyword evidence="7 11" id="KW-0418">Kinase</keyword>
<feature type="domain" description="Histidine kinase" evidence="10">
    <location>
        <begin position="4"/>
        <end position="244"/>
    </location>
</feature>
<dbReference type="PANTHER" id="PTHR45453">
    <property type="entry name" value="PHOSPHATE REGULON SENSOR PROTEIN PHOR"/>
    <property type="match status" value="1"/>
</dbReference>
<keyword evidence="8" id="KW-0067">ATP-binding</keyword>
<evidence type="ECO:0000256" key="9">
    <source>
        <dbReference type="ARBA" id="ARBA00023012"/>
    </source>
</evidence>
<evidence type="ECO:0000256" key="2">
    <source>
        <dbReference type="ARBA" id="ARBA00004370"/>
    </source>
</evidence>
<dbReference type="InterPro" id="IPR003661">
    <property type="entry name" value="HisK_dim/P_dom"/>
</dbReference>
<keyword evidence="6" id="KW-0547">Nucleotide-binding</keyword>
<dbReference type="PRINTS" id="PR00344">
    <property type="entry name" value="BCTRLSENSOR"/>
</dbReference>
<dbReference type="InterPro" id="IPR036890">
    <property type="entry name" value="HATPase_C_sf"/>
</dbReference>
<dbReference type="InterPro" id="IPR005467">
    <property type="entry name" value="His_kinase_dom"/>
</dbReference>
<dbReference type="CDD" id="cd00082">
    <property type="entry name" value="HisKA"/>
    <property type="match status" value="1"/>
</dbReference>
<evidence type="ECO:0000256" key="3">
    <source>
        <dbReference type="ARBA" id="ARBA00012438"/>
    </source>
</evidence>
<dbReference type="CDD" id="cd00075">
    <property type="entry name" value="HATPase"/>
    <property type="match status" value="1"/>
</dbReference>
<evidence type="ECO:0000259" key="10">
    <source>
        <dbReference type="PROSITE" id="PS50109"/>
    </source>
</evidence>
<accession>A0ABW3PMW2</accession>
<dbReference type="InterPro" id="IPR036097">
    <property type="entry name" value="HisK_dim/P_sf"/>
</dbReference>
<reference evidence="12" key="1">
    <citation type="journal article" date="2019" name="Int. J. Syst. Evol. Microbiol.">
        <title>The Global Catalogue of Microorganisms (GCM) 10K type strain sequencing project: providing services to taxonomists for standard genome sequencing and annotation.</title>
        <authorList>
            <consortium name="The Broad Institute Genomics Platform"/>
            <consortium name="The Broad Institute Genome Sequencing Center for Infectious Disease"/>
            <person name="Wu L."/>
            <person name="Ma J."/>
        </authorList>
    </citation>
    <scope>NUCLEOTIDE SEQUENCE [LARGE SCALE GENOMIC DNA]</scope>
    <source>
        <strain evidence="12">CCUG 53519</strain>
    </source>
</reference>
<proteinExistence type="predicted"/>
<dbReference type="SMART" id="SM00388">
    <property type="entry name" value="HisKA"/>
    <property type="match status" value="1"/>
</dbReference>
<dbReference type="InterPro" id="IPR050351">
    <property type="entry name" value="BphY/WalK/GraS-like"/>
</dbReference>
<dbReference type="EC" id="2.7.13.3" evidence="3"/>
<dbReference type="EMBL" id="JBHTKX010000001">
    <property type="protein sequence ID" value="MFD1127443.1"/>
    <property type="molecule type" value="Genomic_DNA"/>
</dbReference>
<keyword evidence="4" id="KW-0597">Phosphoprotein</keyword>
<sequence length="249" mass="28207">MTAALSHDLKTPLTSIRAYAEELDTNGLTREERQEYLAFMMGQVDRMRHMLDDLNLYASLESKILNKDRALVDSEEFMEMLFAGYEPLASTKNIDLETSISVSGNVELDPQLILRMMDNLIANAIKYSPPGSKLYLAALSSDSSVPEWINPPFRTRVEQLLDDRVKNIWLLIQNEGESIPFEIQDRLFEPFYQRESSRNQAGSGSFGLGLTIAKKVIEQHQGTIKLLSEEPYGTLVVCGLPLNNKEMRD</sequence>
<evidence type="ECO:0000256" key="6">
    <source>
        <dbReference type="ARBA" id="ARBA00022741"/>
    </source>
</evidence>
<dbReference type="Pfam" id="PF02518">
    <property type="entry name" value="HATPase_c"/>
    <property type="match status" value="1"/>
</dbReference>
<comment type="catalytic activity">
    <reaction evidence="1">
        <text>ATP + protein L-histidine = ADP + protein N-phospho-L-histidine.</text>
        <dbReference type="EC" id="2.7.13.3"/>
    </reaction>
</comment>
<evidence type="ECO:0000256" key="8">
    <source>
        <dbReference type="ARBA" id="ARBA00022840"/>
    </source>
</evidence>